<dbReference type="EMBL" id="DLUI01000152">
    <property type="protein sequence ID" value="DAB37548.1"/>
    <property type="molecule type" value="Genomic_DNA"/>
</dbReference>
<evidence type="ECO:0000256" key="3">
    <source>
        <dbReference type="ARBA" id="ARBA00022475"/>
    </source>
</evidence>
<feature type="transmembrane region" description="Helical" evidence="7">
    <location>
        <begin position="110"/>
        <end position="127"/>
    </location>
</feature>
<keyword evidence="6 7" id="KW-0472">Membrane</keyword>
<dbReference type="CDD" id="cd06173">
    <property type="entry name" value="MFS_MefA_like"/>
    <property type="match status" value="1"/>
</dbReference>
<feature type="transmembrane region" description="Helical" evidence="7">
    <location>
        <begin position="147"/>
        <end position="165"/>
    </location>
</feature>
<dbReference type="SUPFAM" id="SSF103473">
    <property type="entry name" value="MFS general substrate transporter"/>
    <property type="match status" value="1"/>
</dbReference>
<dbReference type="Pfam" id="PF07690">
    <property type="entry name" value="MFS_1"/>
    <property type="match status" value="1"/>
</dbReference>
<keyword evidence="3" id="KW-1003">Cell membrane</keyword>
<accession>A0A2D3WAV7</accession>
<comment type="caution">
    <text evidence="9">The sequence shown here is derived from an EMBL/GenBank/DDBJ whole genome shotgun (WGS) entry which is preliminary data.</text>
</comment>
<feature type="transmembrane region" description="Helical" evidence="7">
    <location>
        <begin position="56"/>
        <end position="74"/>
    </location>
</feature>
<dbReference type="AlphaFoldDB" id="A0A2D3WAV7"/>
<evidence type="ECO:0000259" key="8">
    <source>
        <dbReference type="PROSITE" id="PS50850"/>
    </source>
</evidence>
<keyword evidence="2" id="KW-0813">Transport</keyword>
<dbReference type="PROSITE" id="PS50850">
    <property type="entry name" value="MFS"/>
    <property type="match status" value="1"/>
</dbReference>
<comment type="subcellular location">
    <subcellularLocation>
        <location evidence="1">Cell membrane</location>
        <topology evidence="1">Multi-pass membrane protein</topology>
    </subcellularLocation>
</comment>
<evidence type="ECO:0000256" key="7">
    <source>
        <dbReference type="SAM" id="Phobius"/>
    </source>
</evidence>
<evidence type="ECO:0000256" key="1">
    <source>
        <dbReference type="ARBA" id="ARBA00004651"/>
    </source>
</evidence>
<dbReference type="InterPro" id="IPR011701">
    <property type="entry name" value="MFS"/>
</dbReference>
<dbReference type="GO" id="GO:0022857">
    <property type="term" value="F:transmembrane transporter activity"/>
    <property type="evidence" value="ECO:0007669"/>
    <property type="project" value="InterPro"/>
</dbReference>
<dbReference type="PANTHER" id="PTHR43266:SF2">
    <property type="entry name" value="MAJOR FACILITATOR SUPERFAMILY (MFS) PROFILE DOMAIN-CONTAINING PROTEIN"/>
    <property type="match status" value="1"/>
</dbReference>
<feature type="transmembrane region" description="Helical" evidence="7">
    <location>
        <begin position="248"/>
        <end position="271"/>
    </location>
</feature>
<dbReference type="RefSeq" id="WP_303663189.1">
    <property type="nucleotide sequence ID" value="NZ_DLUI01000152.1"/>
</dbReference>
<evidence type="ECO:0000313" key="9">
    <source>
        <dbReference type="EMBL" id="DAB37548.1"/>
    </source>
</evidence>
<evidence type="ECO:0000256" key="6">
    <source>
        <dbReference type="ARBA" id="ARBA00023136"/>
    </source>
</evidence>
<evidence type="ECO:0000256" key="5">
    <source>
        <dbReference type="ARBA" id="ARBA00022989"/>
    </source>
</evidence>
<feature type="transmembrane region" description="Helical" evidence="7">
    <location>
        <begin position="211"/>
        <end position="236"/>
    </location>
</feature>
<organism evidence="9 10">
    <name type="scientific">Sulfuricurvum kujiense</name>
    <dbReference type="NCBI Taxonomy" id="148813"/>
    <lineage>
        <taxon>Bacteria</taxon>
        <taxon>Pseudomonadati</taxon>
        <taxon>Campylobacterota</taxon>
        <taxon>Epsilonproteobacteria</taxon>
        <taxon>Campylobacterales</taxon>
        <taxon>Sulfurimonadaceae</taxon>
        <taxon>Sulfuricurvum</taxon>
    </lineage>
</organism>
<feature type="domain" description="Major facilitator superfamily (MFS) profile" evidence="8">
    <location>
        <begin position="110"/>
        <end position="307"/>
    </location>
</feature>
<evidence type="ECO:0000313" key="10">
    <source>
        <dbReference type="Proteomes" id="UP000228859"/>
    </source>
</evidence>
<name>A0A2D3WAV7_9BACT</name>
<feature type="transmembrane region" description="Helical" evidence="7">
    <location>
        <begin position="277"/>
        <end position="299"/>
    </location>
</feature>
<gene>
    <name evidence="9" type="ORF">CFH83_10590</name>
</gene>
<sequence length="307" mass="32831">MGMHSTLFGPIKYSIIPQHMGENELISANALVESGTFAAILLGTLMGGIVSGIPNGGVIAGIAAIGVALIGYAFSRYIPSAPSLSPQMPFSLNLFTQTFNTLRLAYQNRIVFLAILAISWFWLYGALLLSQFPSFVQTVLMGDETTVTILLSLFTVGIGIGSILCERLSHHSIRPSLVVVGAIGMGLSGIDFALTAQHFTAAGEIYANPQFFHILFDLTLIGVFGGLYSVPLYALMQGRSEAHSRSRIIAANNILNALFMVAGAIVTMVLFESGWDIPDIFLLIAVATLLVAGIIARIIHTKAKNEL</sequence>
<dbReference type="InterPro" id="IPR020846">
    <property type="entry name" value="MFS_dom"/>
</dbReference>
<feature type="transmembrane region" description="Helical" evidence="7">
    <location>
        <begin position="177"/>
        <end position="199"/>
    </location>
</feature>
<evidence type="ECO:0000256" key="4">
    <source>
        <dbReference type="ARBA" id="ARBA00022692"/>
    </source>
</evidence>
<keyword evidence="4 7" id="KW-0812">Transmembrane</keyword>
<dbReference type="GO" id="GO:0005886">
    <property type="term" value="C:plasma membrane"/>
    <property type="evidence" value="ECO:0007669"/>
    <property type="project" value="UniProtKB-SubCell"/>
</dbReference>
<keyword evidence="5 7" id="KW-1133">Transmembrane helix</keyword>
<dbReference type="PANTHER" id="PTHR43266">
    <property type="entry name" value="MACROLIDE-EFFLUX PROTEIN"/>
    <property type="match status" value="1"/>
</dbReference>
<protein>
    <recommendedName>
        <fullName evidence="8">Major facilitator superfamily (MFS) profile domain-containing protein</fullName>
    </recommendedName>
</protein>
<dbReference type="Proteomes" id="UP000228859">
    <property type="component" value="Unassembled WGS sequence"/>
</dbReference>
<proteinExistence type="predicted"/>
<reference evidence="9 10" key="1">
    <citation type="journal article" date="2017" name="Front. Microbiol.">
        <title>Comparative Genomic Analysis of the Class Epsilonproteobacteria and Proposed Reclassification to Epsilonbacteraeota (phyl. nov.).</title>
        <authorList>
            <person name="Waite D.W."/>
            <person name="Vanwonterghem I."/>
            <person name="Rinke C."/>
            <person name="Parks D.H."/>
            <person name="Zhang Y."/>
            <person name="Takai K."/>
            <person name="Sievert S.M."/>
            <person name="Simon J."/>
            <person name="Campbell B.J."/>
            <person name="Hanson T.E."/>
            <person name="Woyke T."/>
            <person name="Klotz M.G."/>
            <person name="Hugenholtz P."/>
        </authorList>
    </citation>
    <scope>NUCLEOTIDE SEQUENCE [LARGE SCALE GENOMIC DNA]</scope>
    <source>
        <strain evidence="9">UBA12443</strain>
    </source>
</reference>
<dbReference type="Gene3D" id="1.20.1250.20">
    <property type="entry name" value="MFS general substrate transporter like domains"/>
    <property type="match status" value="1"/>
</dbReference>
<dbReference type="InterPro" id="IPR036259">
    <property type="entry name" value="MFS_trans_sf"/>
</dbReference>
<evidence type="ECO:0000256" key="2">
    <source>
        <dbReference type="ARBA" id="ARBA00022448"/>
    </source>
</evidence>